<feature type="compositionally biased region" description="Low complexity" evidence="1">
    <location>
        <begin position="389"/>
        <end position="401"/>
    </location>
</feature>
<feature type="region of interest" description="Disordered" evidence="1">
    <location>
        <begin position="1039"/>
        <end position="1062"/>
    </location>
</feature>
<feature type="compositionally biased region" description="Low complexity" evidence="1">
    <location>
        <begin position="3165"/>
        <end position="3180"/>
    </location>
</feature>
<feature type="compositionally biased region" description="Low complexity" evidence="1">
    <location>
        <begin position="446"/>
        <end position="455"/>
    </location>
</feature>
<feature type="region of interest" description="Disordered" evidence="1">
    <location>
        <begin position="1"/>
        <end position="80"/>
    </location>
</feature>
<feature type="region of interest" description="Disordered" evidence="1">
    <location>
        <begin position="3102"/>
        <end position="3190"/>
    </location>
</feature>
<gene>
    <name evidence="2" type="ORF">FNF29_04036</name>
</gene>
<feature type="compositionally biased region" description="Low complexity" evidence="1">
    <location>
        <begin position="197"/>
        <end position="215"/>
    </location>
</feature>
<dbReference type="Gene3D" id="1.25.10.10">
    <property type="entry name" value="Leucine-rich Repeat Variant"/>
    <property type="match status" value="3"/>
</dbReference>
<comment type="caution">
    <text evidence="2">The sequence shown here is derived from an EMBL/GenBank/DDBJ whole genome shotgun (WGS) entry which is preliminary data.</text>
</comment>
<feature type="region of interest" description="Disordered" evidence="1">
    <location>
        <begin position="927"/>
        <end position="989"/>
    </location>
</feature>
<proteinExistence type="predicted"/>
<feature type="compositionally biased region" description="Low complexity" evidence="1">
    <location>
        <begin position="3066"/>
        <end position="3075"/>
    </location>
</feature>
<feature type="compositionally biased region" description="Low complexity" evidence="1">
    <location>
        <begin position="231"/>
        <end position="251"/>
    </location>
</feature>
<feature type="compositionally biased region" description="Basic and acidic residues" evidence="1">
    <location>
        <begin position="178"/>
        <end position="187"/>
    </location>
</feature>
<feature type="compositionally biased region" description="Low complexity" evidence="1">
    <location>
        <begin position="3136"/>
        <end position="3157"/>
    </location>
</feature>
<dbReference type="InterPro" id="IPR000225">
    <property type="entry name" value="Armadillo"/>
</dbReference>
<feature type="compositionally biased region" description="Low complexity" evidence="1">
    <location>
        <begin position="526"/>
        <end position="559"/>
    </location>
</feature>
<accession>A0A5A8CHQ3</accession>
<protein>
    <submittedName>
        <fullName evidence="2">Uncharacterized protein</fullName>
    </submittedName>
</protein>
<feature type="region of interest" description="Disordered" evidence="1">
    <location>
        <begin position="146"/>
        <end position="369"/>
    </location>
</feature>
<feature type="compositionally biased region" description="Low complexity" evidence="1">
    <location>
        <begin position="588"/>
        <end position="598"/>
    </location>
</feature>
<feature type="region of interest" description="Disordered" evidence="1">
    <location>
        <begin position="3669"/>
        <end position="3692"/>
    </location>
</feature>
<feature type="compositionally biased region" description="Low complexity" evidence="1">
    <location>
        <begin position="2296"/>
        <end position="2312"/>
    </location>
</feature>
<feature type="region of interest" description="Disordered" evidence="1">
    <location>
        <begin position="432"/>
        <end position="455"/>
    </location>
</feature>
<feature type="region of interest" description="Disordered" evidence="1">
    <location>
        <begin position="1900"/>
        <end position="1929"/>
    </location>
</feature>
<feature type="compositionally biased region" description="Low complexity" evidence="1">
    <location>
        <begin position="632"/>
        <end position="645"/>
    </location>
</feature>
<feature type="compositionally biased region" description="Low complexity" evidence="1">
    <location>
        <begin position="1"/>
        <end position="18"/>
    </location>
</feature>
<feature type="region of interest" description="Disordered" evidence="1">
    <location>
        <begin position="1393"/>
        <end position="1448"/>
    </location>
</feature>
<feature type="region of interest" description="Disordered" evidence="1">
    <location>
        <begin position="2288"/>
        <end position="2336"/>
    </location>
</feature>
<feature type="compositionally biased region" description="Acidic residues" evidence="1">
    <location>
        <begin position="2983"/>
        <end position="2994"/>
    </location>
</feature>
<feature type="region of interest" description="Disordered" evidence="1">
    <location>
        <begin position="3956"/>
        <end position="4004"/>
    </location>
</feature>
<organism evidence="2 3">
    <name type="scientific">Cafeteria roenbergensis</name>
    <name type="common">Marine flagellate</name>
    <dbReference type="NCBI Taxonomy" id="33653"/>
    <lineage>
        <taxon>Eukaryota</taxon>
        <taxon>Sar</taxon>
        <taxon>Stramenopiles</taxon>
        <taxon>Bigyra</taxon>
        <taxon>Opalozoa</taxon>
        <taxon>Bicosoecida</taxon>
        <taxon>Cafeteriaceae</taxon>
        <taxon>Cafeteria</taxon>
    </lineage>
</organism>
<dbReference type="Proteomes" id="UP000323011">
    <property type="component" value="Unassembled WGS sequence"/>
</dbReference>
<feature type="compositionally biased region" description="Low complexity" evidence="1">
    <location>
        <begin position="3302"/>
        <end position="3311"/>
    </location>
</feature>
<dbReference type="InterPro" id="IPR011989">
    <property type="entry name" value="ARM-like"/>
</dbReference>
<keyword evidence="3" id="KW-1185">Reference proteome</keyword>
<feature type="region of interest" description="Disordered" evidence="1">
    <location>
        <begin position="1286"/>
        <end position="1312"/>
    </location>
</feature>
<feature type="region of interest" description="Disordered" evidence="1">
    <location>
        <begin position="3016"/>
        <end position="3075"/>
    </location>
</feature>
<feature type="region of interest" description="Disordered" evidence="1">
    <location>
        <begin position="3521"/>
        <end position="3590"/>
    </location>
</feature>
<name>A0A5A8CHQ3_CAFRO</name>
<feature type="region of interest" description="Disordered" evidence="1">
    <location>
        <begin position="467"/>
        <end position="559"/>
    </location>
</feature>
<feature type="compositionally biased region" description="Acidic residues" evidence="1">
    <location>
        <begin position="3756"/>
        <end position="3766"/>
    </location>
</feature>
<sequence length="4004" mass="401640">MVARQGRSAAASGAAGLSADERDATDTEAYDPQAAAQRRAAVRKRFAAKERRSSIVRATRSQREAEALGRGPGTPTGGAAQVDIALFQLLASDDAAAAEDSDSSGSAGVGGSKQEEDARDKPLPGTRRRSRSSIFAPAFKRASFLAGLPDRTVKGAAQPASAEAERREGEALLAKLKQRLDADEERRRLRKVREKGPGLLAKGAGPAEAGRGRLLQNRRTRRQSVSLVPEGPSDSSAGRGSAASSEESGYAVRRMRARGPQMLEVMSSSYVSDGGDSRGILSPREQQLGLRVLPADGDSAGDSSLDDMSGEDTEDSADRGMIALGGASANRRRRRRRREQQLRLAAAEASARSRTAGSAAQRPFSQPRPLAGVIAPLQSAPLPVRDSDSALASGISSSGSLPAAHPAMSAPGGSRGLSSAERAAFLDSVMEHEAASGERDLRAAAKRSAAAASSSGMRILIAAAKIEQQRRDGELDVTAGTSETSGPSGIGGSVARVTSRARNTAAPAGRSDSQSGGSEAGRHRAAAAGDSSVVSGTGRSGTGARSVPGSSASRRTASAAAGFGDPFVEALSSEADEDALNVVAAAAPVEPKAVPAELRAGGPLGQRALQQLPQAGATPRSGKGIRDSTPFRSVRPVPVSPSASRSRSHRAGGGLGLGSAKARTPSTPHAPRDGSPRRVQTAGASAAGGPAADADMPVTLAKMAGEVLFKAQSFRDARVGAGVGGVAAVGGAGLQRGHSSMGLGSSWKPGGARGVTAPPAGDAGSLFALEEQQSGISSVGDASVDDGLSFASPVAPHDSDAMVASAGPADVPTAEGAAALIGEAMAELQPKEGEAARESQRQRSLRQQCARALRDLSKQPGNRFRILGQGAHSAIVTVLEDTRSASTRLDCAVALANLSALQPRVTQFLVDSATSYGPGWEVALAPGASPDPSAGPLRAHATAHGPAGSRGAAAASNARGEAAPGMRRGASSPRGARPEGGLFGPASGVAATLSSPSGWGASARAEWHPSQLLDSPKGGLVPAQGVILALGDAVRGDEGAALATPAGPGGHAQDSDPRGGGAWTMRATAALALFNHTVAMESRGRLASEMAAEALADMLRPRSLVQVDTAVRQHVTGAAAAERAANESAATIVYAQAGDQLLHDACAGVSARDVATDAVVVPLALAGLCNMAAMPGPARRAVLSSSAMGVLRSVWFVLPPTLRGAAAVRLVEPLTRVPSAINRLATAGAAVLLVDAVRSAYSLLFDEVVRLLPELVSDDNWNQAALAEAARATHQFKLRDADARPLSSLRRRGPGGFEPHSTGGPAGPSFMSIDANPAAGSLAVREADSAISEQDESGPGDGCGAADSTVMELWRCGAVASLLRFLLLVDPAVPGLGAGQGTSSNAATLLEEEPDAGQSGRVPGDGGAGGSRPARHGSGVGAAGGAAQSSQPADEASQNSSPPQFDGDLDPLLAVGAAALYNVTRCPAVLRAITARPAPSAVLPHPRAAVTRPQEESRELQALGRAHTGPGCVEETLRPPARGRVPVLRTGAIGHRHGDAAAAAVRVLRLALDTIQGSSPAKRDAALAETAAACHARADRSPGNLADGSTAPPFLCNATRAASFAVAALRNMTDEATSGSAASRLLVVNTPGLLDQLIRVLRPRDTDPFLLIERGFFGEAAAKSLASGSMGSGRPASPPARPKSSARSRRPSAIRLQGAVSRMFSPSPGSAMLGGRSSRADSERLGARSAGDDGDDDERSLDLDLAAAALRAQATLGHASPAAGMLAPPRDSSGFGAARPASRSGPQPGSPGPLLPPLPLVVAADAIAVLANVAADKRSRRLVAEAGAIPCLVPIAAKAPMSSLAVCRAYSLRLLRLRQWDAEFLEDDRQAAMTEAAAVPAAAEGAAQLQTQLHPAQPGLTAAGSQAQLTGRGSSDGTKPAAAAGSSGRGQAEFGVLGLDGDISPRLVAEQLRLEALAGRAREQCAVGLTLLATDMAWEAQAEAEEAASVAGEAQGPGAPFHGRGAPPAAPEGRKPRPSLRAAGRLDSAVMRSEEQAAVQFRAGILRALRALAQFGGEGAVIHLHVARALRMLSSAPGVCEELVGEGVIPVVMALAASTRPAVRRECAGTIFNLSVQPDTAEALVGQGAVGTLVALALVRCRDAASQTLCVLSLHNLLAHPGTRWKVLTMPLAAATAVRAAGQTQADAEQKAIAEAAAKALSESADARPESASPRQSPTRKQPSGAAPVRSAVIWALQRLCLSPFVTVQRACALTMRRLADEEACRGVLVEEGALKAVVKILLRSADPDASETDEAGAGSVGASVAGPSRGSQPRMTGLSAPAGGQAGSSQSRSMPGFSVAAAQSAAMLDLATASDPSQDSQVGALLAGVLGAVSRETGHEETLVREGAVDALVLLASSGSAGQDVEAQARAFAETSGDGAAGLGQLKSACALGLCNLAASPDSVVRRRVIDGGAVDVFVGLGSGSSTVEPARSLSLMGLCHLLWAAGPTTQRAVLNAGAARVFTRLAVDAQTSGQAYAAALCLHACSSSRALVAPMVADGGVTALTALLRRVARTEPAKLLRRGAAARSGVEQGSDSASAGGGDDDDGASRPRAGGFVADATEASGRSDAAEVGWGAKEQSLMGDTAALALGAAANLAQSRRGTRAVALSSAGRADVEERRARAVARARMRGMPVGAGLLESVTACLEQGGDGSRDGAAGDGDAVEADSDGVFSARGVLTGLPGAAALAQGTCLAAAVAACETICAALNIFLERTLAEQRRPSSADSASDAESALQGCPEEASVEVLRVAADECAALLLSFSRHDALCNALLRAGGVRAAARLLDCKAASTRARTRAAAAARNLSAHSGARLVMLDLLDAPDARSPRQRRGSAVSASPPSPRLSDGGGSPVGCSRAVSAQSVASADSVFAVCPVDILVRTALGEDEPWSVAARRRAAAAQVGGISSGPSGAKRPAELAVPSDCGIAMPSAESASAGRGSLREEDEDAAAAEEDGSLDVFEPFAVAILRGDVVTGLDSPRAGAGRGNGAHAGMGDMAMVSSDGASASGERASPQRSVRHAGAVRPGSSLSAAGSLVAGDGAPLKARGRRLSAFFFAADGGRADGASSATGSGGRVSPRSSAAVDARRPLGWLAGRGATPAAGVSSSASVRSSSRAGRGASGGAPGASASSALPAAAAAESTPERSAEEERAANRLAVQFLRRADAVKALCNLTRDARAHGRLKEAGAAAAFLRVSDDPLCWRELRTACLRGLCELSIEKDDGADVAASGAPEAVPAAIAASAALKQPLADPSGRHNSRSRASDSGTAASGSGPAGGGRAMQQGEDVVAAGAVSALLAMMSNRDEPADAMAEGDADAATPSFGCMPSDAALCHPNSRAASLPHPALFVSASLKLGVDPPAPGASQAVQTSLTDAYKARLTAESERAAEARQAAAVTAASPSLGLGRSSIDQAAGRTGSAGLGGPDGDEPPPVIGSSLASLPHRVVARAARSTGARGTRWSVGFDSESKAAIAAALAAEAGAAPGHSLVSNGGASGRAEADGRRGPAPGAPRRGSRSTHAGELAAGGRNSIGHRAGTASGGQGAPDGAVPDADGAAMAASGLADFVVEGLITRSPPPVITAALGLASGPPARRESTARPSLPVSRTVPWLVIDSPQEVGAGTLTSLADSEAEAEAAANPAQRVPPHATNPRHHGRGIAADSIVSLPGSAGGGQIPQLLRALGSPEDMDAITRAAGPAAFPPLPATSLSALLQHAAEASIEDSDDEAAAPDEASLGGGAGEDGGLFSAAALFRRRSSQGAAQTPGGGGGGSGTSPVAGLVSPARHFARPEASSSAAASSRRAAKPARSSVAAGFATTAPALVFDTAPRRLPPHACTDSEGTAFPLVAEPSLARVLVEVNGGSSNVLVGSGAVKRLLLGVVDGRTARSPPGKPRALRVTLHETPRATAADVVERALRAMAGEEEAPREDRSADAGDLTEAALAAPGWGGRSTEQDADVLTTPTGGSEW</sequence>
<feature type="compositionally biased region" description="Polar residues" evidence="1">
    <location>
        <begin position="2213"/>
        <end position="2222"/>
    </location>
</feature>
<evidence type="ECO:0000256" key="1">
    <source>
        <dbReference type="SAM" id="MobiDB-lite"/>
    </source>
</evidence>
<reference evidence="2 3" key="1">
    <citation type="submission" date="2019-07" db="EMBL/GenBank/DDBJ databases">
        <title>Genomes of Cafeteria roenbergensis.</title>
        <authorList>
            <person name="Fischer M.G."/>
            <person name="Hackl T."/>
            <person name="Roman M."/>
        </authorList>
    </citation>
    <scope>NUCLEOTIDE SEQUENCE [LARGE SCALE GENOMIC DNA]</scope>
    <source>
        <strain evidence="2 3">BVI</strain>
    </source>
</reference>
<feature type="compositionally biased region" description="Low complexity" evidence="1">
    <location>
        <begin position="342"/>
        <end position="362"/>
    </location>
</feature>
<feature type="region of interest" description="Disordered" evidence="1">
    <location>
        <begin position="2203"/>
        <end position="2225"/>
    </location>
</feature>
<evidence type="ECO:0000313" key="3">
    <source>
        <dbReference type="Proteomes" id="UP000323011"/>
    </source>
</evidence>
<dbReference type="SUPFAM" id="SSF48371">
    <property type="entry name" value="ARM repeat"/>
    <property type="match status" value="2"/>
</dbReference>
<feature type="region of interest" description="Disordered" evidence="1">
    <location>
        <begin position="1324"/>
        <end position="1345"/>
    </location>
</feature>
<feature type="region of interest" description="Disordered" evidence="1">
    <location>
        <begin position="3793"/>
        <end position="3816"/>
    </location>
</feature>
<feature type="region of interest" description="Disordered" evidence="1">
    <location>
        <begin position="1666"/>
        <end position="1739"/>
    </location>
</feature>
<feature type="compositionally biased region" description="Low complexity" evidence="1">
    <location>
        <begin position="2320"/>
        <end position="2334"/>
    </location>
</feature>
<feature type="compositionally biased region" description="Basic and acidic residues" evidence="1">
    <location>
        <begin position="432"/>
        <end position="443"/>
    </location>
</feature>
<dbReference type="EMBL" id="VLTN01000022">
    <property type="protein sequence ID" value="KAA0152169.1"/>
    <property type="molecule type" value="Genomic_DNA"/>
</dbReference>
<feature type="compositionally biased region" description="Low complexity" evidence="1">
    <location>
        <begin position="682"/>
        <end position="693"/>
    </location>
</feature>
<feature type="region of interest" description="Disordered" evidence="1">
    <location>
        <begin position="1991"/>
        <end position="2020"/>
    </location>
</feature>
<feature type="compositionally biased region" description="Low complexity" evidence="1">
    <location>
        <begin position="927"/>
        <end position="965"/>
    </location>
</feature>
<feature type="region of interest" description="Disordered" evidence="1">
    <location>
        <begin position="384"/>
        <end position="419"/>
    </location>
</feature>
<feature type="region of interest" description="Disordered" evidence="1">
    <location>
        <begin position="3285"/>
        <end position="3321"/>
    </location>
</feature>
<feature type="compositionally biased region" description="Basic and acidic residues" evidence="1">
    <location>
        <begin position="113"/>
        <end position="122"/>
    </location>
</feature>
<feature type="compositionally biased region" description="Basic and acidic residues" evidence="1">
    <location>
        <begin position="3181"/>
        <end position="3190"/>
    </location>
</feature>
<evidence type="ECO:0000313" key="2">
    <source>
        <dbReference type="EMBL" id="KAA0152169.1"/>
    </source>
</evidence>
<feature type="region of interest" description="Disordered" evidence="1">
    <location>
        <begin position="3753"/>
        <end position="3777"/>
    </location>
</feature>
<feature type="region of interest" description="Disordered" evidence="1">
    <location>
        <begin position="2967"/>
        <end position="2994"/>
    </location>
</feature>
<feature type="region of interest" description="Disordered" evidence="1">
    <location>
        <begin position="2864"/>
        <end position="2892"/>
    </location>
</feature>
<dbReference type="SMART" id="SM00185">
    <property type="entry name" value="ARM"/>
    <property type="match status" value="6"/>
</dbReference>
<dbReference type="InterPro" id="IPR016024">
    <property type="entry name" value="ARM-type_fold"/>
</dbReference>
<feature type="region of interest" description="Disordered" evidence="1">
    <location>
        <begin position="588"/>
        <end position="693"/>
    </location>
</feature>
<feature type="region of interest" description="Disordered" evidence="1">
    <location>
        <begin position="2564"/>
        <end position="2613"/>
    </location>
</feature>
<feature type="region of interest" description="Disordered" evidence="1">
    <location>
        <begin position="95"/>
        <end position="134"/>
    </location>
</feature>
<feature type="compositionally biased region" description="Polar residues" evidence="1">
    <location>
        <begin position="1903"/>
        <end position="1917"/>
    </location>
</feature>
<feature type="region of interest" description="Disordered" evidence="1">
    <location>
        <begin position="1759"/>
        <end position="1793"/>
    </location>
</feature>
<feature type="compositionally biased region" description="Acidic residues" evidence="1">
    <location>
        <begin position="304"/>
        <end position="315"/>
    </location>
</feature>
<feature type="region of interest" description="Disordered" evidence="1">
    <location>
        <begin position="3442"/>
        <end position="3477"/>
    </location>
</feature>